<evidence type="ECO:0000256" key="1">
    <source>
        <dbReference type="ARBA" id="ARBA00038248"/>
    </source>
</evidence>
<protein>
    <submittedName>
        <fullName evidence="3">HEPN domain-containing protein</fullName>
    </submittedName>
</protein>
<evidence type="ECO:0000313" key="3">
    <source>
        <dbReference type="EMBL" id="HFI90168.1"/>
    </source>
</evidence>
<dbReference type="EMBL" id="DSUJ01000002">
    <property type="protein sequence ID" value="HFI90168.1"/>
    <property type="molecule type" value="Genomic_DNA"/>
</dbReference>
<dbReference type="Pfam" id="PF05168">
    <property type="entry name" value="HEPN"/>
    <property type="match status" value="1"/>
</dbReference>
<dbReference type="PANTHER" id="PTHR36565">
    <property type="entry name" value="UPF0332 PROTEIN TM_1000"/>
    <property type="match status" value="1"/>
</dbReference>
<accession>A0A7V3E6E8</accession>
<gene>
    <name evidence="3" type="ORF">ENS31_01410</name>
</gene>
<comment type="caution">
    <text evidence="3">The sequence shown here is derived from an EMBL/GenBank/DDBJ whole genome shotgun (WGS) entry which is preliminary data.</text>
</comment>
<reference evidence="3" key="1">
    <citation type="journal article" date="2020" name="mSystems">
        <title>Genome- and Community-Level Interaction Insights into Carbon Utilization and Element Cycling Functions of Hydrothermarchaeota in Hydrothermal Sediment.</title>
        <authorList>
            <person name="Zhou Z."/>
            <person name="Liu Y."/>
            <person name="Xu W."/>
            <person name="Pan J."/>
            <person name="Luo Z.H."/>
            <person name="Li M."/>
        </authorList>
    </citation>
    <scope>NUCLEOTIDE SEQUENCE [LARGE SCALE GENOMIC DNA]</scope>
    <source>
        <strain evidence="3">SpSt-479</strain>
    </source>
</reference>
<sequence length="135" mass="15711">MDERNISLARFRFEKALENLKSAKISFDQNLFRSSISSSYYSIFHMIRTLFAFEGIDNKTHKGAIHLLNNHFIKSGRLPIKASEILTDAFEMRIDSDYEDFFIVSKDEALRQLQNAEYLLGEVKSFVEKSYGIEL</sequence>
<comment type="similarity">
    <text evidence="1">Belongs to the UPF0332 family.</text>
</comment>
<proteinExistence type="inferred from homology"/>
<name>A0A7V3E6E8_9BACT</name>
<dbReference type="PANTHER" id="PTHR36565:SF1">
    <property type="entry name" value="UPF0332 PROTEIN TM_1000"/>
    <property type="match status" value="1"/>
</dbReference>
<dbReference type="AlphaFoldDB" id="A0A7V3E6E8"/>
<organism evidence="3">
    <name type="scientific">Ignavibacterium album</name>
    <dbReference type="NCBI Taxonomy" id="591197"/>
    <lineage>
        <taxon>Bacteria</taxon>
        <taxon>Pseudomonadati</taxon>
        <taxon>Ignavibacteriota</taxon>
        <taxon>Ignavibacteria</taxon>
        <taxon>Ignavibacteriales</taxon>
        <taxon>Ignavibacteriaceae</taxon>
        <taxon>Ignavibacterium</taxon>
    </lineage>
</organism>
<dbReference type="InterPro" id="IPR052226">
    <property type="entry name" value="UPF0332_toxin"/>
</dbReference>
<feature type="domain" description="HEPN" evidence="2">
    <location>
        <begin position="10"/>
        <end position="124"/>
    </location>
</feature>
<dbReference type="InterPro" id="IPR007842">
    <property type="entry name" value="HEPN_dom"/>
</dbReference>
<evidence type="ECO:0000259" key="2">
    <source>
        <dbReference type="Pfam" id="PF05168"/>
    </source>
</evidence>
<dbReference type="SUPFAM" id="SSF81593">
    <property type="entry name" value="Nucleotidyltransferase substrate binding subunit/domain"/>
    <property type="match status" value="1"/>
</dbReference>
<dbReference type="Gene3D" id="1.20.120.330">
    <property type="entry name" value="Nucleotidyltransferases domain 2"/>
    <property type="match status" value="1"/>
</dbReference>